<name>A0A2K1I9Q7_PHYPA</name>
<sequence>MVTSIKRIIKSKCRSRIRTNLKCLCASLHNFTHVGLLGPLFFISMRSTILASKYAKLY</sequence>
<comment type="caution">
    <text evidence="2">The sequence shown here is derived from an EMBL/GenBank/DDBJ whole genome shotgun (WGS) entry which is preliminary data.</text>
</comment>
<dbReference type="PaxDb" id="3218-PP1S684_1V6.1"/>
<reference evidence="2" key="2">
    <citation type="journal article" date="2018" name="Plant J.">
        <title>The Physcomitrella patens chromosome-scale assembly reveals moss genome structure and evolution.</title>
        <authorList>
            <person name="Lang D."/>
            <person name="Ullrich K.K."/>
            <person name="Murat F."/>
            <person name="Fuchs J."/>
            <person name="Jenkins J."/>
            <person name="Haas F.B."/>
            <person name="Piednoel M."/>
            <person name="Gundlach H."/>
            <person name="Van Bel M."/>
            <person name="Meyberg R."/>
            <person name="Vives C."/>
            <person name="Morata J."/>
            <person name="Symeonidi A."/>
            <person name="Hiss M."/>
            <person name="Muchero W."/>
            <person name="Kamisugi Y."/>
            <person name="Saleh O."/>
            <person name="Blanc G."/>
            <person name="Decker E.L."/>
            <person name="van Gessel N."/>
            <person name="Grimwood J."/>
            <person name="Hayes R.D."/>
            <person name="Graham S.W."/>
            <person name="Gunter L.E."/>
            <person name="McDaniel S.F."/>
            <person name="Hoernstein S.N.W."/>
            <person name="Larsson A."/>
            <person name="Li F.W."/>
            <person name="Perroud P.F."/>
            <person name="Phillips J."/>
            <person name="Ranjan P."/>
            <person name="Rokshar D.S."/>
            <person name="Rothfels C.J."/>
            <person name="Schneider L."/>
            <person name="Shu S."/>
            <person name="Stevenson D.W."/>
            <person name="Thummler F."/>
            <person name="Tillich M."/>
            <person name="Villarreal Aguilar J.C."/>
            <person name="Widiez T."/>
            <person name="Wong G.K."/>
            <person name="Wymore A."/>
            <person name="Zhang Y."/>
            <person name="Zimmer A.D."/>
            <person name="Quatrano R.S."/>
            <person name="Mayer K.F.X."/>
            <person name="Goodstein D."/>
            <person name="Casacuberta J.M."/>
            <person name="Vandepoele K."/>
            <person name="Reski R."/>
            <person name="Cuming A.C."/>
            <person name="Tuskan G.A."/>
            <person name="Maumus F."/>
            <person name="Salse J."/>
            <person name="Schmutz J."/>
            <person name="Rensing S.A."/>
        </authorList>
    </citation>
    <scope>NUCLEOTIDE SEQUENCE [LARGE SCALE GENOMIC DNA]</scope>
</reference>
<reference evidence="2" key="1">
    <citation type="journal article" date="2008" name="Science">
        <title>The Physcomitrella genome reveals evolutionary insights into the conquest of land by plants.</title>
        <authorList>
            <person name="Rensing S."/>
            <person name="Lang D."/>
            <person name="Zimmer A."/>
            <person name="Terry A."/>
            <person name="Salamov A."/>
            <person name="Shapiro H."/>
            <person name="Nishiyama T."/>
            <person name="Perroud P.-F."/>
            <person name="Lindquist E."/>
            <person name="Kamisugi Y."/>
            <person name="Tanahashi T."/>
            <person name="Sakakibara K."/>
            <person name="Fujita T."/>
            <person name="Oishi K."/>
            <person name="Shin-I T."/>
            <person name="Kuroki Y."/>
            <person name="Toyoda A."/>
            <person name="Suzuki Y."/>
            <person name="Hashimoto A."/>
            <person name="Yamaguchi K."/>
            <person name="Sugano A."/>
            <person name="Kohara Y."/>
            <person name="Fujiyama A."/>
            <person name="Anterola A."/>
            <person name="Aoki S."/>
            <person name="Ashton N."/>
            <person name="Barbazuk W.B."/>
            <person name="Barker E."/>
            <person name="Bennetzen J."/>
            <person name="Bezanilla M."/>
            <person name="Blankenship R."/>
            <person name="Cho S.H."/>
            <person name="Dutcher S."/>
            <person name="Estelle M."/>
            <person name="Fawcett J.A."/>
            <person name="Gundlach H."/>
            <person name="Hanada K."/>
            <person name="Heyl A."/>
            <person name="Hicks K.A."/>
            <person name="Hugh J."/>
            <person name="Lohr M."/>
            <person name="Mayer K."/>
            <person name="Melkozernov A."/>
            <person name="Murata T."/>
            <person name="Nelson D."/>
            <person name="Pils B."/>
            <person name="Prigge M."/>
            <person name="Reiss B."/>
            <person name="Renner T."/>
            <person name="Rombauts S."/>
            <person name="Rushton P."/>
            <person name="Sanderfoot A."/>
            <person name="Schween G."/>
            <person name="Shiu S.-H."/>
            <person name="Stueber K."/>
            <person name="Theodoulou F.L."/>
            <person name="Tu H."/>
            <person name="Van de Peer Y."/>
            <person name="Verrier P.J."/>
            <person name="Waters E."/>
            <person name="Wood A."/>
            <person name="Yang L."/>
            <person name="Cove D."/>
            <person name="Cuming A."/>
            <person name="Hasebe M."/>
            <person name="Lucas S."/>
            <person name="Mishler D.B."/>
            <person name="Reski R."/>
            <person name="Grigoriev I."/>
            <person name="Quatrano R.S."/>
            <person name="Boore J.L."/>
        </authorList>
    </citation>
    <scope>NUCLEOTIDE SEQUENCE [LARGE SCALE GENOMIC DNA]</scope>
</reference>
<evidence type="ECO:0000256" key="1">
    <source>
        <dbReference type="SAM" id="Phobius"/>
    </source>
</evidence>
<organism evidence="2">
    <name type="scientific">Physcomitrium patens</name>
    <name type="common">Spreading-leaved earth moss</name>
    <name type="synonym">Physcomitrella patens</name>
    <dbReference type="NCBI Taxonomy" id="3218"/>
    <lineage>
        <taxon>Eukaryota</taxon>
        <taxon>Viridiplantae</taxon>
        <taxon>Streptophyta</taxon>
        <taxon>Embryophyta</taxon>
        <taxon>Bryophyta</taxon>
        <taxon>Bryophytina</taxon>
        <taxon>Bryopsida</taxon>
        <taxon>Funariidae</taxon>
        <taxon>Funariales</taxon>
        <taxon>Funariaceae</taxon>
        <taxon>Physcomitrium</taxon>
    </lineage>
</organism>
<keyword evidence="1" id="KW-0472">Membrane</keyword>
<accession>A0A2K1I9Q7</accession>
<protein>
    <submittedName>
        <fullName evidence="2">Uncharacterized protein</fullName>
    </submittedName>
</protein>
<gene>
    <name evidence="2" type="ORF">PHYPA_031222</name>
</gene>
<dbReference type="AlphaFoldDB" id="A0A2K1I9Q7"/>
<keyword evidence="1" id="KW-0812">Transmembrane</keyword>
<evidence type="ECO:0000313" key="2">
    <source>
        <dbReference type="EMBL" id="PNR26010.1"/>
    </source>
</evidence>
<proteinExistence type="predicted"/>
<keyword evidence="1" id="KW-1133">Transmembrane helix</keyword>
<feature type="transmembrane region" description="Helical" evidence="1">
    <location>
        <begin position="21"/>
        <end position="43"/>
    </location>
</feature>
<dbReference type="InParanoid" id="A0A2K1I9Q7"/>
<dbReference type="EMBL" id="ABEU02000226">
    <property type="protein sequence ID" value="PNR26010.1"/>
    <property type="molecule type" value="Genomic_DNA"/>
</dbReference>